<dbReference type="Pfam" id="PF11538">
    <property type="entry name" value="Snurportin1"/>
    <property type="match status" value="1"/>
</dbReference>
<keyword evidence="7" id="KW-0963">Cytoplasm</keyword>
<dbReference type="SUPFAM" id="SSF56091">
    <property type="entry name" value="DNA ligase/mRNA capping enzyme, catalytic domain"/>
    <property type="match status" value="1"/>
</dbReference>
<feature type="domain" description="Snurportin-1 m3G cap-binding" evidence="12">
    <location>
        <begin position="101"/>
        <end position="276"/>
    </location>
</feature>
<keyword evidence="6" id="KW-0813">Transport</keyword>
<name>A0A6F9DTE1_9ASCI</name>
<dbReference type="GO" id="GO:0005737">
    <property type="term" value="C:cytoplasm"/>
    <property type="evidence" value="ECO:0007669"/>
    <property type="project" value="UniProtKB-SubCell"/>
</dbReference>
<keyword evidence="8" id="KW-0694">RNA-binding</keyword>
<dbReference type="GO" id="GO:0061015">
    <property type="term" value="P:snRNA import into nucleus"/>
    <property type="evidence" value="ECO:0007669"/>
    <property type="project" value="InterPro"/>
</dbReference>
<feature type="domain" description="Snurportin-1 N-terminal" evidence="11">
    <location>
        <begin position="25"/>
        <end position="64"/>
    </location>
</feature>
<dbReference type="Gene3D" id="3.30.470.30">
    <property type="entry name" value="DNA ligase/mRNA capping enzyme"/>
    <property type="match status" value="1"/>
</dbReference>
<feature type="compositionally biased region" description="Acidic residues" evidence="10">
    <location>
        <begin position="75"/>
        <end position="87"/>
    </location>
</feature>
<dbReference type="InterPro" id="IPR047857">
    <property type="entry name" value="Snurportin1_C"/>
</dbReference>
<evidence type="ECO:0000256" key="5">
    <source>
        <dbReference type="ARBA" id="ARBA00016034"/>
    </source>
</evidence>
<keyword evidence="9" id="KW-0539">Nucleus</keyword>
<dbReference type="Pfam" id="PF21974">
    <property type="entry name" value="SPN1_m3Gcap_bd"/>
    <property type="match status" value="1"/>
</dbReference>
<comment type="similarity">
    <text evidence="4">Belongs to the snurportin family.</text>
</comment>
<evidence type="ECO:0000256" key="10">
    <source>
        <dbReference type="SAM" id="MobiDB-lite"/>
    </source>
</evidence>
<protein>
    <recommendedName>
        <fullName evidence="5">Snurportin-1</fullName>
    </recommendedName>
</protein>
<evidence type="ECO:0000256" key="9">
    <source>
        <dbReference type="ARBA" id="ARBA00023242"/>
    </source>
</evidence>
<accession>A0A6F9DTE1</accession>
<proteinExistence type="evidence at transcript level"/>
<feature type="region of interest" description="Disordered" evidence="10">
    <location>
        <begin position="75"/>
        <end position="94"/>
    </location>
</feature>
<evidence type="ECO:0000256" key="6">
    <source>
        <dbReference type="ARBA" id="ARBA00022448"/>
    </source>
</evidence>
<comment type="function">
    <text evidence="1">Functions as an U snRNP-specific nuclear import adapter. Involved in the trimethylguanosine (m3G)-cap-dependent nuclear import of U snRNPs. Binds specifically to the terminal m3G-cap U snRNAs.</text>
</comment>
<dbReference type="EMBL" id="LR790589">
    <property type="protein sequence ID" value="CAB3266451.1"/>
    <property type="molecule type" value="mRNA"/>
</dbReference>
<gene>
    <name evidence="13" type="primary">Snupn</name>
</gene>
<evidence type="ECO:0000256" key="7">
    <source>
        <dbReference type="ARBA" id="ARBA00022490"/>
    </source>
</evidence>
<dbReference type="AlphaFoldDB" id="A0A6F9DTE1"/>
<reference evidence="13" key="1">
    <citation type="submission" date="2020-04" db="EMBL/GenBank/DDBJ databases">
        <authorList>
            <person name="Neveu A P."/>
        </authorList>
    </citation>
    <scope>NUCLEOTIDE SEQUENCE</scope>
    <source>
        <tissue evidence="13">Whole embryo</tissue>
    </source>
</reference>
<comment type="subcellular location">
    <subcellularLocation>
        <location evidence="3">Cytoplasm</location>
    </subcellularLocation>
    <subcellularLocation>
        <location evidence="2">Nucleus</location>
    </subcellularLocation>
</comment>
<evidence type="ECO:0000256" key="1">
    <source>
        <dbReference type="ARBA" id="ARBA00003975"/>
    </source>
</evidence>
<dbReference type="PANTHER" id="PTHR13403:SF6">
    <property type="entry name" value="SNURPORTIN-1"/>
    <property type="match status" value="1"/>
</dbReference>
<dbReference type="InterPro" id="IPR017336">
    <property type="entry name" value="Snurportin-1"/>
</dbReference>
<dbReference type="GO" id="GO:0003723">
    <property type="term" value="F:RNA binding"/>
    <property type="evidence" value="ECO:0007669"/>
    <property type="project" value="UniProtKB-KW"/>
</dbReference>
<evidence type="ECO:0000259" key="12">
    <source>
        <dbReference type="Pfam" id="PF21974"/>
    </source>
</evidence>
<organism evidence="13">
    <name type="scientific">Phallusia mammillata</name>
    <dbReference type="NCBI Taxonomy" id="59560"/>
    <lineage>
        <taxon>Eukaryota</taxon>
        <taxon>Metazoa</taxon>
        <taxon>Chordata</taxon>
        <taxon>Tunicata</taxon>
        <taxon>Ascidiacea</taxon>
        <taxon>Phlebobranchia</taxon>
        <taxon>Ascidiidae</taxon>
        <taxon>Phallusia</taxon>
    </lineage>
</organism>
<dbReference type="GO" id="GO:0005634">
    <property type="term" value="C:nucleus"/>
    <property type="evidence" value="ECO:0007669"/>
    <property type="project" value="UniProtKB-SubCell"/>
</dbReference>
<evidence type="ECO:0000256" key="8">
    <source>
        <dbReference type="ARBA" id="ARBA00022884"/>
    </source>
</evidence>
<evidence type="ECO:0000256" key="4">
    <source>
        <dbReference type="ARBA" id="ARBA00007540"/>
    </source>
</evidence>
<dbReference type="InterPro" id="IPR024721">
    <property type="entry name" value="Snurportin-1_N"/>
</dbReference>
<dbReference type="CDD" id="cd09232">
    <property type="entry name" value="Snurportin-1_C"/>
    <property type="match status" value="1"/>
</dbReference>
<evidence type="ECO:0000256" key="2">
    <source>
        <dbReference type="ARBA" id="ARBA00004123"/>
    </source>
</evidence>
<sequence length="305" mass="35418">MDNLVESLGASFQVSKTSNNIYANHPRFDQYKQKTAKSSDQNVRREKFLAKQKERRFNYQSHVRCLALDEWDSEEDDSNLSDSEMDTSETVQKPPKRYKDQLMLSEWLVEVPSDFEQEWVMRICPLGRRNLVVASRNRTCAYSKSGYCVNTFASALPGGSYDTNSGYTVLDCVFNEIDKTFYVLDVMCWNNHPMYDSETEFRLFWLHGKLSETPELAELTPNNSFKFVVVQNYPCHKEFISSALSTTDIDKVDGLLFYHKRTHYTFGATPLVTWLKVHMLKDILGIPPPNTKHDIQRSKLEMEHS</sequence>
<dbReference type="PANTHER" id="PTHR13403">
    <property type="entry name" value="SNURPORTIN1 RNUT1 PROTEIN RNA, U TRANSPORTER 1"/>
    <property type="match status" value="1"/>
</dbReference>
<evidence type="ECO:0000256" key="3">
    <source>
        <dbReference type="ARBA" id="ARBA00004496"/>
    </source>
</evidence>
<evidence type="ECO:0000313" key="13">
    <source>
        <dbReference type="EMBL" id="CAB3266451.1"/>
    </source>
</evidence>
<evidence type="ECO:0000259" key="11">
    <source>
        <dbReference type="Pfam" id="PF11538"/>
    </source>
</evidence>